<dbReference type="InterPro" id="IPR003877">
    <property type="entry name" value="SPRY_dom"/>
</dbReference>
<evidence type="ECO:0000256" key="1">
    <source>
        <dbReference type="ARBA" id="ARBA00022588"/>
    </source>
</evidence>
<evidence type="ECO:0000313" key="12">
    <source>
        <dbReference type="Proteomes" id="UP000694388"/>
    </source>
</evidence>
<keyword evidence="1" id="KW-0399">Innate immunity</keyword>
<keyword evidence="2" id="KW-0479">Metal-binding</keyword>
<dbReference type="InterPro" id="IPR001841">
    <property type="entry name" value="Znf_RING"/>
</dbReference>
<dbReference type="GeneTree" id="ENSGT01030000234583"/>
<dbReference type="GO" id="GO:0005737">
    <property type="term" value="C:cytoplasm"/>
    <property type="evidence" value="ECO:0007669"/>
    <property type="project" value="UniProtKB-ARBA"/>
</dbReference>
<dbReference type="Ensembl" id="ENSEBUT00000007967.1">
    <property type="protein sequence ID" value="ENSEBUP00000007484.1"/>
    <property type="gene ID" value="ENSEBUG00000004885.1"/>
</dbReference>
<dbReference type="InterPro" id="IPR006574">
    <property type="entry name" value="PRY"/>
</dbReference>
<keyword evidence="5" id="KW-0391">Immunity</keyword>
<dbReference type="SMART" id="SM00184">
    <property type="entry name" value="RING"/>
    <property type="match status" value="1"/>
</dbReference>
<dbReference type="InterPro" id="IPR001870">
    <property type="entry name" value="B30.2/SPRY"/>
</dbReference>
<dbReference type="SMART" id="SM00589">
    <property type="entry name" value="PRY"/>
    <property type="match status" value="1"/>
</dbReference>
<evidence type="ECO:0000256" key="5">
    <source>
        <dbReference type="ARBA" id="ARBA00022859"/>
    </source>
</evidence>
<dbReference type="PROSITE" id="PS50188">
    <property type="entry name" value="B302_SPRY"/>
    <property type="match status" value="1"/>
</dbReference>
<keyword evidence="4" id="KW-0862">Zinc</keyword>
<dbReference type="CDD" id="cd19769">
    <property type="entry name" value="Bbox2_TRIM16-like"/>
    <property type="match status" value="1"/>
</dbReference>
<dbReference type="GO" id="GO:0008270">
    <property type="term" value="F:zinc ion binding"/>
    <property type="evidence" value="ECO:0007669"/>
    <property type="project" value="UniProtKB-KW"/>
</dbReference>
<dbReference type="Gene3D" id="4.10.830.40">
    <property type="match status" value="1"/>
</dbReference>
<sequence>IETLPHMDFYSSPSDIGDSLDELTCPVCLELYKKPTTLPCGHSFCYVCINECWESRKDHVDCFCPSCREVYTQKPKLKVNMIIVNLVEKAKKREVGLGVEARDAKHGGVDVKMGVKSGGNESDCALCNRKATKRCVPCEILCCVQHLKLHRQKGHRLVQPGVKIEELRCNEHGKPIQLYCKDDGSLVCSMCRGGQHQDHNVVAVEIAHAELKVSKSVQKKKVILHTREKLEQQMESLRQANSKLQTAFLELEANSFLQVCFIVNVVRNSVINTKVIKEIYVFVPQPCLVSADGQTPSLDPNSAHPKIKISQDLRMATRTRTKQPYPEHPDRFDFYVQVLSSESFSSGHHYWEVNVSLSRWWGIGICLNSMGRKGEAKDSGLGGNPESWCLQKYTKQYSAWHNYQGTLLSLPGDPERVGFLLDCEEGELTCFGDSRVLHVFRGNFMDPVKPDIGVYNDDDDDDDDGSVGDSLLFCSF</sequence>
<evidence type="ECO:0000256" key="2">
    <source>
        <dbReference type="ARBA" id="ARBA00022723"/>
    </source>
</evidence>
<dbReference type="SMART" id="SM00449">
    <property type="entry name" value="SPRY"/>
    <property type="match status" value="1"/>
</dbReference>
<dbReference type="InterPro" id="IPR043136">
    <property type="entry name" value="B30.2/SPRY_sf"/>
</dbReference>
<dbReference type="Gene3D" id="3.30.160.60">
    <property type="entry name" value="Classic Zinc Finger"/>
    <property type="match status" value="1"/>
</dbReference>
<dbReference type="OMA" id="INECWES"/>
<dbReference type="InterPro" id="IPR013320">
    <property type="entry name" value="ConA-like_dom_sf"/>
</dbReference>
<feature type="coiled-coil region" evidence="7">
    <location>
        <begin position="220"/>
        <end position="254"/>
    </location>
</feature>
<organism evidence="11 12">
    <name type="scientific">Eptatretus burgeri</name>
    <name type="common">Inshore hagfish</name>
    <dbReference type="NCBI Taxonomy" id="7764"/>
    <lineage>
        <taxon>Eukaryota</taxon>
        <taxon>Metazoa</taxon>
        <taxon>Chordata</taxon>
        <taxon>Craniata</taxon>
        <taxon>Vertebrata</taxon>
        <taxon>Cyclostomata</taxon>
        <taxon>Myxini</taxon>
        <taxon>Myxiniformes</taxon>
        <taxon>Myxinidae</taxon>
        <taxon>Eptatretinae</taxon>
        <taxon>Eptatretus</taxon>
    </lineage>
</organism>
<proteinExistence type="predicted"/>
<dbReference type="PROSITE" id="PS50089">
    <property type="entry name" value="ZF_RING_2"/>
    <property type="match status" value="1"/>
</dbReference>
<name>A0A8C4NJ37_EPTBU</name>
<dbReference type="Pfam" id="PF00643">
    <property type="entry name" value="zf-B_box"/>
    <property type="match status" value="1"/>
</dbReference>
<evidence type="ECO:0000256" key="4">
    <source>
        <dbReference type="ARBA" id="ARBA00022833"/>
    </source>
</evidence>
<dbReference type="Gene3D" id="2.60.120.920">
    <property type="match status" value="1"/>
</dbReference>
<dbReference type="PRINTS" id="PR01407">
    <property type="entry name" value="BUTYPHLNCDUF"/>
</dbReference>
<evidence type="ECO:0000259" key="10">
    <source>
        <dbReference type="PROSITE" id="PS50188"/>
    </source>
</evidence>
<dbReference type="SMART" id="SM00336">
    <property type="entry name" value="BBOX"/>
    <property type="match status" value="1"/>
</dbReference>
<accession>A0A8C4NJ37</accession>
<dbReference type="PROSITE" id="PS50119">
    <property type="entry name" value="ZF_BBOX"/>
    <property type="match status" value="1"/>
</dbReference>
<dbReference type="InterPro" id="IPR051051">
    <property type="entry name" value="E3_ubiq-ligase_TRIM/RNF"/>
</dbReference>
<dbReference type="Pfam" id="PF15227">
    <property type="entry name" value="zf-C3HC4_4"/>
    <property type="match status" value="1"/>
</dbReference>
<keyword evidence="12" id="KW-1185">Reference proteome</keyword>
<evidence type="ECO:0000256" key="3">
    <source>
        <dbReference type="ARBA" id="ARBA00022771"/>
    </source>
</evidence>
<dbReference type="InterPro" id="IPR003879">
    <property type="entry name" value="Butyrophylin_SPRY"/>
</dbReference>
<feature type="domain" description="B box-type" evidence="9">
    <location>
        <begin position="164"/>
        <end position="204"/>
    </location>
</feature>
<dbReference type="Pfam" id="PF00622">
    <property type="entry name" value="SPRY"/>
    <property type="match status" value="1"/>
</dbReference>
<dbReference type="PROSITE" id="PS00518">
    <property type="entry name" value="ZF_RING_1"/>
    <property type="match status" value="1"/>
</dbReference>
<dbReference type="SUPFAM" id="SSF49899">
    <property type="entry name" value="Concanavalin A-like lectins/glucanases"/>
    <property type="match status" value="1"/>
</dbReference>
<dbReference type="PANTHER" id="PTHR25465:SF31">
    <property type="entry name" value="RING-TYPE DOMAIN-CONTAINING PROTEIN"/>
    <property type="match status" value="1"/>
</dbReference>
<evidence type="ECO:0000313" key="11">
    <source>
        <dbReference type="Ensembl" id="ENSEBUP00000007484.1"/>
    </source>
</evidence>
<dbReference type="Gene3D" id="3.30.40.10">
    <property type="entry name" value="Zinc/RING finger domain, C3HC4 (zinc finger)"/>
    <property type="match status" value="1"/>
</dbReference>
<dbReference type="Proteomes" id="UP000694388">
    <property type="component" value="Unplaced"/>
</dbReference>
<dbReference type="AlphaFoldDB" id="A0A8C4NJ37"/>
<dbReference type="InterPro" id="IPR017907">
    <property type="entry name" value="Znf_RING_CS"/>
</dbReference>
<reference evidence="11" key="2">
    <citation type="submission" date="2025-09" db="UniProtKB">
        <authorList>
            <consortium name="Ensembl"/>
        </authorList>
    </citation>
    <scope>IDENTIFICATION</scope>
</reference>
<feature type="domain" description="RING-type" evidence="8">
    <location>
        <begin position="25"/>
        <end position="68"/>
    </location>
</feature>
<dbReference type="InterPro" id="IPR013083">
    <property type="entry name" value="Znf_RING/FYVE/PHD"/>
</dbReference>
<evidence type="ECO:0000259" key="8">
    <source>
        <dbReference type="PROSITE" id="PS50089"/>
    </source>
</evidence>
<protein>
    <submittedName>
        <fullName evidence="11">Uncharacterized protein</fullName>
    </submittedName>
</protein>
<dbReference type="SUPFAM" id="SSF57850">
    <property type="entry name" value="RING/U-box"/>
    <property type="match status" value="1"/>
</dbReference>
<evidence type="ECO:0000259" key="9">
    <source>
        <dbReference type="PROSITE" id="PS50119"/>
    </source>
</evidence>
<dbReference type="Pfam" id="PF13765">
    <property type="entry name" value="PRY"/>
    <property type="match status" value="1"/>
</dbReference>
<dbReference type="GO" id="GO:0045087">
    <property type="term" value="P:innate immune response"/>
    <property type="evidence" value="ECO:0007669"/>
    <property type="project" value="UniProtKB-KW"/>
</dbReference>
<reference evidence="11" key="1">
    <citation type="submission" date="2025-08" db="UniProtKB">
        <authorList>
            <consortium name="Ensembl"/>
        </authorList>
    </citation>
    <scope>IDENTIFICATION</scope>
</reference>
<evidence type="ECO:0000256" key="6">
    <source>
        <dbReference type="PROSITE-ProRule" id="PRU00024"/>
    </source>
</evidence>
<feature type="domain" description="B30.2/SPRY" evidence="10">
    <location>
        <begin position="275"/>
        <end position="472"/>
    </location>
</feature>
<keyword evidence="7" id="KW-0175">Coiled coil</keyword>
<evidence type="ECO:0000256" key="7">
    <source>
        <dbReference type="SAM" id="Coils"/>
    </source>
</evidence>
<dbReference type="InterPro" id="IPR000315">
    <property type="entry name" value="Znf_B-box"/>
</dbReference>
<keyword evidence="3 6" id="KW-0863">Zinc-finger</keyword>
<dbReference type="SUPFAM" id="SSF57845">
    <property type="entry name" value="B-box zinc-binding domain"/>
    <property type="match status" value="1"/>
</dbReference>
<dbReference type="PANTHER" id="PTHR25465">
    <property type="entry name" value="B-BOX DOMAIN CONTAINING"/>
    <property type="match status" value="1"/>
</dbReference>